<dbReference type="RefSeq" id="WP_258393498.1">
    <property type="nucleotide sequence ID" value="NZ_AP019769.1"/>
</dbReference>
<dbReference type="EMBL" id="AP019769">
    <property type="protein sequence ID" value="BBL45467.1"/>
    <property type="molecule type" value="Genomic_DNA"/>
</dbReference>
<keyword evidence="3" id="KW-1185">Reference proteome</keyword>
<dbReference type="GeneID" id="74568250"/>
<sequence length="514" mass="58608">MNRLYYLLSFIFLLFPIYSISNGLIDLLIYPQNVGIIEGGQNLVPITYVVQNIGPVLFNVTFYQINRYPFYSSNYYNNTQNITINEIPTNGTIDLTFFYYIAPNINPGIYESQIGAYENFYGLENLEILNASIPLIGYTNFSINSFFGTQNNIISPYSDQEDVPITFVIINDGNIALNNVTIYFTNNSILDFYQNSYYIGILPIGTPYYLTTYVNINNVSSGSYNIPLNISYFDGDVQTLYTTINIGYTNIGINSFTDPPVIYPGDNVLLNSILFNYGNQPAGNIYLYIDSPFNLLTSDYYNFGILEPGQFYNISSLFYIPKDTKYGIYPVTYEIYYNDLEYNYTYYLNILPEANISIEDVYYNNLNPGSSEVPIILEIKNIGSAEAKNLVAYLGSNNVIKPYVSSSDPLEALTASELDIGNLYPNQSTNLTFIVKISSGANYGSYSIPIIFLWNQTEAYYPFEEEENINVNILEPIYYNPTFYINIIKIIILPIIVILGLILFKKFKKKKKDK</sequence>
<feature type="transmembrane region" description="Helical" evidence="1">
    <location>
        <begin position="483"/>
        <end position="504"/>
    </location>
</feature>
<protein>
    <submittedName>
        <fullName evidence="2">S-layer domain-like protein</fullName>
    </submittedName>
</protein>
<keyword evidence="1" id="KW-1133">Transmembrane helix</keyword>
<dbReference type="KEGG" id="naer:MJ1_0299"/>
<dbReference type="AlphaFoldDB" id="A0A915SI84"/>
<evidence type="ECO:0000313" key="3">
    <source>
        <dbReference type="Proteomes" id="UP001055553"/>
    </source>
</evidence>
<dbReference type="PANTHER" id="PTHR35902:SF3">
    <property type="entry name" value="NPCBM-ASSOCIATED, NEW3 DOMAIN OF ALPHA-GALACTOSIDASE"/>
    <property type="match status" value="1"/>
</dbReference>
<reference evidence="3" key="1">
    <citation type="journal article" date="2022" name="Int. J. Syst. Evol. Microbiol.">
        <title>Nanobdella aerobiophila gen. nov., sp. nov., a thermoacidophilic, obligate ectosymbiotic archaeon, and proposal of Nanobdellaceae fam. nov., Nanobdellales ord. nov. and Nanobdellia class. nov.</title>
        <authorList>
            <person name="Kato S."/>
            <person name="Ogasawara A."/>
            <person name="Itoh T."/>
            <person name="Sakai H.D."/>
            <person name="Shimizu M."/>
            <person name="Yuki M."/>
            <person name="Kaneko M."/>
            <person name="Takashina T."/>
            <person name="Ohkuma M."/>
        </authorList>
    </citation>
    <scope>NUCLEOTIDE SEQUENCE [LARGE SCALE GENOMIC DNA]</scope>
    <source>
        <strain evidence="3">MJ1</strain>
    </source>
</reference>
<proteinExistence type="predicted"/>
<evidence type="ECO:0000313" key="2">
    <source>
        <dbReference type="EMBL" id="BBL45467.1"/>
    </source>
</evidence>
<keyword evidence="1" id="KW-0472">Membrane</keyword>
<evidence type="ECO:0000256" key="1">
    <source>
        <dbReference type="SAM" id="Phobius"/>
    </source>
</evidence>
<dbReference type="Proteomes" id="UP001055553">
    <property type="component" value="Chromosome"/>
</dbReference>
<accession>A0A915SI84</accession>
<dbReference type="PANTHER" id="PTHR35902">
    <property type="entry name" value="S-LAYER DOMAIN-LIKE PROTEIN-RELATED"/>
    <property type="match status" value="1"/>
</dbReference>
<keyword evidence="1" id="KW-0812">Transmembrane</keyword>
<organism evidence="2 3">
    <name type="scientific">Nanobdella aerobiophila</name>
    <dbReference type="NCBI Taxonomy" id="2586965"/>
    <lineage>
        <taxon>Archaea</taxon>
        <taxon>Nanobdellota</taxon>
        <taxon>Nanobdellia</taxon>
        <taxon>Nanobdellales</taxon>
        <taxon>Nanobdellaceae</taxon>
        <taxon>Nanobdella</taxon>
    </lineage>
</organism>
<name>A0A915SI84_9ARCH</name>
<gene>
    <name evidence="2" type="ORF">MJ1_0299</name>
</gene>